<keyword evidence="7 8" id="KW-0472">Membrane</keyword>
<evidence type="ECO:0000259" key="9">
    <source>
        <dbReference type="PROSITE" id="PS51012"/>
    </source>
</evidence>
<comment type="subcellular location">
    <subcellularLocation>
        <location evidence="1">Cell membrane</location>
        <topology evidence="1">Multi-pass membrane protein</topology>
    </subcellularLocation>
</comment>
<protein>
    <submittedName>
        <fullName evidence="10">ABC transporter permease</fullName>
    </submittedName>
</protein>
<name>A0A3E1EZB6_9FLAO</name>
<dbReference type="EMBL" id="QURB01000002">
    <property type="protein sequence ID" value="RFC54911.1"/>
    <property type="molecule type" value="Genomic_DNA"/>
</dbReference>
<dbReference type="PROSITE" id="PS51012">
    <property type="entry name" value="ABC_TM2"/>
    <property type="match status" value="1"/>
</dbReference>
<dbReference type="OrthoDB" id="266913at2"/>
<keyword evidence="5 8" id="KW-0812">Transmembrane</keyword>
<dbReference type="PANTHER" id="PTHR30294:SF38">
    <property type="entry name" value="TRANSPORT PERMEASE PROTEIN"/>
    <property type="match status" value="1"/>
</dbReference>
<dbReference type="Gene3D" id="3.40.1710.10">
    <property type="entry name" value="abc type-2 transporter like domain"/>
    <property type="match status" value="1"/>
</dbReference>
<dbReference type="GO" id="GO:0140359">
    <property type="term" value="F:ABC-type transporter activity"/>
    <property type="evidence" value="ECO:0007669"/>
    <property type="project" value="InterPro"/>
</dbReference>
<keyword evidence="11" id="KW-1185">Reference proteome</keyword>
<feature type="transmembrane region" description="Helical" evidence="8">
    <location>
        <begin position="398"/>
        <end position="419"/>
    </location>
</feature>
<evidence type="ECO:0000256" key="2">
    <source>
        <dbReference type="ARBA" id="ARBA00007783"/>
    </source>
</evidence>
<comment type="caution">
    <text evidence="10">The sequence shown here is derived from an EMBL/GenBank/DDBJ whole genome shotgun (WGS) entry which is preliminary data.</text>
</comment>
<dbReference type="Pfam" id="PF12698">
    <property type="entry name" value="ABC2_membrane_3"/>
    <property type="match status" value="1"/>
</dbReference>
<accession>A0A3E1EZB6</accession>
<dbReference type="GO" id="GO:0005886">
    <property type="term" value="C:plasma membrane"/>
    <property type="evidence" value="ECO:0007669"/>
    <property type="project" value="UniProtKB-SubCell"/>
</dbReference>
<dbReference type="InterPro" id="IPR051449">
    <property type="entry name" value="ABC-2_transporter_component"/>
</dbReference>
<gene>
    <name evidence="10" type="ORF">DXU93_03560</name>
</gene>
<keyword evidence="3" id="KW-0813">Transport</keyword>
<dbReference type="Proteomes" id="UP000257127">
    <property type="component" value="Unassembled WGS sequence"/>
</dbReference>
<evidence type="ECO:0000256" key="8">
    <source>
        <dbReference type="SAM" id="Phobius"/>
    </source>
</evidence>
<dbReference type="InterPro" id="IPR013525">
    <property type="entry name" value="ABC2_TM"/>
</dbReference>
<evidence type="ECO:0000256" key="1">
    <source>
        <dbReference type="ARBA" id="ARBA00004651"/>
    </source>
</evidence>
<organism evidence="10 11">
    <name type="scientific">Brumimicrobium aurantiacum</name>
    <dbReference type="NCBI Taxonomy" id="1737063"/>
    <lineage>
        <taxon>Bacteria</taxon>
        <taxon>Pseudomonadati</taxon>
        <taxon>Bacteroidota</taxon>
        <taxon>Flavobacteriia</taxon>
        <taxon>Flavobacteriales</taxon>
        <taxon>Crocinitomicaceae</taxon>
        <taxon>Brumimicrobium</taxon>
    </lineage>
</organism>
<feature type="transmembrane region" description="Helical" evidence="8">
    <location>
        <begin position="228"/>
        <end position="248"/>
    </location>
</feature>
<evidence type="ECO:0000256" key="5">
    <source>
        <dbReference type="ARBA" id="ARBA00022692"/>
    </source>
</evidence>
<keyword evidence="6 8" id="KW-1133">Transmembrane helix</keyword>
<proteinExistence type="inferred from homology"/>
<feature type="transmembrane region" description="Helical" evidence="8">
    <location>
        <begin position="274"/>
        <end position="298"/>
    </location>
</feature>
<feature type="transmembrane region" description="Helical" evidence="8">
    <location>
        <begin position="310"/>
        <end position="330"/>
    </location>
</feature>
<sequence length="426" mass="47549">MSKVFNAIIKELRLLRKDLLGFAIIFLMPVVLIITITFIQNSVENNSNNVKLPILIVNNDEGELSKKIINKLVDENNLKLVTEYKGKALTEDTGRNLIKSGVQKILIVIPSDFSNYIHQQTDYHVSQLLAEVMPNPSQSSQVEKSTSSLKEVQIHFDPAISNSIKLDIKRAMEGMVSDLEAKALYDTFEEEFEADLSFLTEQQLISFKEISVSILDKNLTPTPVQHNLPAWTLFAIFFIILPLSINIVKEKNQGTFIRLQALPVSSLTLMTSKIIVYLLVCMVQFYLMLLVSIFLFPVLGLPALIVEGKLIGLTVMALFSSLAAIGYGVLIGTFAKTHEQAAPFGATSVVILAAIGGLWFPVFAMPETMRMIAKVSPMNWGLEGFYNVLLRDANFISLAPYLSLLLVFFIINITIAVIYEKKINQL</sequence>
<dbReference type="RefSeq" id="WP_116879890.1">
    <property type="nucleotide sequence ID" value="NZ_QURB01000002.1"/>
</dbReference>
<evidence type="ECO:0000256" key="7">
    <source>
        <dbReference type="ARBA" id="ARBA00023136"/>
    </source>
</evidence>
<evidence type="ECO:0000313" key="11">
    <source>
        <dbReference type="Proteomes" id="UP000257127"/>
    </source>
</evidence>
<comment type="similarity">
    <text evidence="2">Belongs to the ABC-2 integral membrane protein family.</text>
</comment>
<keyword evidence="4" id="KW-1003">Cell membrane</keyword>
<evidence type="ECO:0000313" key="10">
    <source>
        <dbReference type="EMBL" id="RFC54911.1"/>
    </source>
</evidence>
<reference evidence="10 11" key="1">
    <citation type="submission" date="2018-08" db="EMBL/GenBank/DDBJ databases">
        <title>The draft genome squence of Brumimicrobium sp. N62.</title>
        <authorList>
            <person name="Du Z.-J."/>
            <person name="Luo H.-R."/>
        </authorList>
    </citation>
    <scope>NUCLEOTIDE SEQUENCE [LARGE SCALE GENOMIC DNA]</scope>
    <source>
        <strain evidence="10 11">N62</strain>
    </source>
</reference>
<dbReference type="InterPro" id="IPR047817">
    <property type="entry name" value="ABC2_TM_bact-type"/>
</dbReference>
<feature type="transmembrane region" description="Helical" evidence="8">
    <location>
        <begin position="20"/>
        <end position="39"/>
    </location>
</feature>
<dbReference type="PANTHER" id="PTHR30294">
    <property type="entry name" value="MEMBRANE COMPONENT OF ABC TRANSPORTER YHHJ-RELATED"/>
    <property type="match status" value="1"/>
</dbReference>
<feature type="domain" description="ABC transmembrane type-2" evidence="9">
    <location>
        <begin position="192"/>
        <end position="423"/>
    </location>
</feature>
<evidence type="ECO:0000256" key="4">
    <source>
        <dbReference type="ARBA" id="ARBA00022475"/>
    </source>
</evidence>
<evidence type="ECO:0000256" key="3">
    <source>
        <dbReference type="ARBA" id="ARBA00022448"/>
    </source>
</evidence>
<feature type="transmembrane region" description="Helical" evidence="8">
    <location>
        <begin position="342"/>
        <end position="362"/>
    </location>
</feature>
<evidence type="ECO:0000256" key="6">
    <source>
        <dbReference type="ARBA" id="ARBA00022989"/>
    </source>
</evidence>
<dbReference type="AlphaFoldDB" id="A0A3E1EZB6"/>